<dbReference type="Proteomes" id="UP000447355">
    <property type="component" value="Unassembled WGS sequence"/>
</dbReference>
<dbReference type="SUPFAM" id="SSF50630">
    <property type="entry name" value="Acid proteases"/>
    <property type="match status" value="1"/>
</dbReference>
<gene>
    <name evidence="2" type="ORF">GTP90_01795</name>
</gene>
<dbReference type="AlphaFoldDB" id="A0A845GIV1"/>
<name>A0A845GIV1_9BURK</name>
<dbReference type="Pfam" id="PF13975">
    <property type="entry name" value="gag-asp_proteas"/>
    <property type="match status" value="1"/>
</dbReference>
<organism evidence="2 3">
    <name type="scientific">Duganella vulcania</name>
    <dbReference type="NCBI Taxonomy" id="2692166"/>
    <lineage>
        <taxon>Bacteria</taxon>
        <taxon>Pseudomonadati</taxon>
        <taxon>Pseudomonadota</taxon>
        <taxon>Betaproteobacteria</taxon>
        <taxon>Burkholderiales</taxon>
        <taxon>Oxalobacteraceae</taxon>
        <taxon>Telluria group</taxon>
        <taxon>Duganella</taxon>
    </lineage>
</organism>
<comment type="caution">
    <text evidence="2">The sequence shown here is derived from an EMBL/GenBank/DDBJ whole genome shotgun (WGS) entry which is preliminary data.</text>
</comment>
<dbReference type="RefSeq" id="WP_161081850.1">
    <property type="nucleotide sequence ID" value="NZ_WWCX01000001.1"/>
</dbReference>
<dbReference type="InterPro" id="IPR021109">
    <property type="entry name" value="Peptidase_aspartic_dom_sf"/>
</dbReference>
<keyword evidence="1" id="KW-0812">Transmembrane</keyword>
<dbReference type="CDD" id="cd05483">
    <property type="entry name" value="retropepsin_like_bacteria"/>
    <property type="match status" value="1"/>
</dbReference>
<evidence type="ECO:0000313" key="3">
    <source>
        <dbReference type="Proteomes" id="UP000447355"/>
    </source>
</evidence>
<proteinExistence type="predicted"/>
<dbReference type="Gene3D" id="2.40.70.10">
    <property type="entry name" value="Acid Proteases"/>
    <property type="match status" value="1"/>
</dbReference>
<sequence length="407" mass="42345">MRLRMGIRHMVAIGVISTLLAVAESAAYRHYRQGSGPGPGGALQPPQGYRGGCTDAPLLGTTSILGQLPESPDGDLGIYSVKNGLDVVVVALLGNMQLSQFYQAIVVAPGGEAVVRLPAGHYGLGLLSGRRWCNIAKGFVGGARYSITGGVFIDAASPGQNVLYPATSPNDFRIRYRKLAAAPKAPAYVVPHTRYGFMADGEVQGVPVAWLIDTGATTVILPAALALSAGVRCKALAVFSTAAGLTSGCVGRLSDLRVGPFKIENVEVGVLNGAPRPLLGMAALRRLTLVVKDDTLWMSDGAVAGRALGGTSGLASDIAPVVPWPQVSAMRHPVEEVPGANVGRVDVPALAEGLLVHGAHAATLIGVSISYLWWLRRRPAAQDLVRPCASRFKIPAFRGTSGAGRPT</sequence>
<evidence type="ECO:0000256" key="1">
    <source>
        <dbReference type="SAM" id="Phobius"/>
    </source>
</evidence>
<protein>
    <recommendedName>
        <fullName evidence="4">Peptidase A2 domain-containing protein</fullName>
    </recommendedName>
</protein>
<reference evidence="2" key="1">
    <citation type="submission" date="2019-12" db="EMBL/GenBank/DDBJ databases">
        <title>Novel species isolated from a subtropical stream in China.</title>
        <authorList>
            <person name="Lu H."/>
        </authorList>
    </citation>
    <scope>NUCLEOTIDE SEQUENCE [LARGE SCALE GENOMIC DNA]</scope>
    <source>
        <strain evidence="2">FT81W</strain>
    </source>
</reference>
<keyword evidence="1" id="KW-1133">Transmembrane helix</keyword>
<feature type="transmembrane region" description="Helical" evidence="1">
    <location>
        <begin position="354"/>
        <end position="374"/>
    </location>
</feature>
<dbReference type="EMBL" id="WWCX01000001">
    <property type="protein sequence ID" value="MYM92589.1"/>
    <property type="molecule type" value="Genomic_DNA"/>
</dbReference>
<evidence type="ECO:0008006" key="4">
    <source>
        <dbReference type="Google" id="ProtNLM"/>
    </source>
</evidence>
<keyword evidence="1" id="KW-0472">Membrane</keyword>
<evidence type="ECO:0000313" key="2">
    <source>
        <dbReference type="EMBL" id="MYM92589.1"/>
    </source>
</evidence>
<accession>A0A845GIV1</accession>
<dbReference type="InterPro" id="IPR034122">
    <property type="entry name" value="Retropepsin-like_bacterial"/>
</dbReference>